<proteinExistence type="inferred from homology"/>
<dbReference type="RefSeq" id="WP_188633045.1">
    <property type="nucleotide sequence ID" value="NZ_BMNQ01000029.1"/>
</dbReference>
<dbReference type="InterPro" id="IPR036318">
    <property type="entry name" value="FAD-bd_PCMH-like_sf"/>
</dbReference>
<keyword evidence="3 6" id="KW-0274">FAD</keyword>
<evidence type="ECO:0000256" key="1">
    <source>
        <dbReference type="ARBA" id="ARBA00008000"/>
    </source>
</evidence>
<dbReference type="SUPFAM" id="SSF55103">
    <property type="entry name" value="FAD-linked oxidases, C-terminal domain"/>
    <property type="match status" value="1"/>
</dbReference>
<dbReference type="Gene3D" id="3.30.465.10">
    <property type="match status" value="1"/>
</dbReference>
<dbReference type="InterPro" id="IPR016169">
    <property type="entry name" value="FAD-bd_PCMH_sub2"/>
</dbReference>
<comment type="caution">
    <text evidence="9">The sequence shown here is derived from an EMBL/GenBank/DDBJ whole genome shotgun (WGS) entry which is preliminary data.</text>
</comment>
<keyword evidence="4" id="KW-0560">Oxidoreductase</keyword>
<dbReference type="SUPFAM" id="SSF56176">
    <property type="entry name" value="FAD-binding/transporter-associated domain-like"/>
    <property type="match status" value="1"/>
</dbReference>
<feature type="binding site" evidence="6">
    <location>
        <begin position="213"/>
        <end position="219"/>
    </location>
    <ligand>
        <name>FAD</name>
        <dbReference type="ChEBI" id="CHEBI:57692"/>
    </ligand>
</feature>
<comment type="similarity">
    <text evidence="1">Belongs to the FAD-binding oxidoreductase/transferase type 4 family.</text>
</comment>
<dbReference type="Gene3D" id="1.10.45.10">
    <property type="entry name" value="Vanillyl-alcohol Oxidase, Chain A, domain 4"/>
    <property type="match status" value="1"/>
</dbReference>
<dbReference type="Pfam" id="PF01565">
    <property type="entry name" value="FAD_binding_4"/>
    <property type="match status" value="1"/>
</dbReference>
<gene>
    <name evidence="9" type="ORF">GCM10007063_20900</name>
</gene>
<sequence>MKLDNYGLEMFRFELEEAVGLENVITVEETREELSIDQYWLTHMWKEKGKDLTLPSFIVRPGATEETSKVMRICNTYKIPVVPRGGGSGTAGGAATIHGGIVLDLTRMDKVIDIDEKSLILTAQTGINGRVLEDYLNEKGLMLAHYPSSVDISTLGGYIAARGSGVMSTKYGKAEDMVLSVEVVLPDGRIIDTLTTPNHACGPGLLQLFVGSEGTLGVITKVRMRLDPLPESRMFRMIQFSTIHEGLEAGREIMISRLKPAVIRLYDPGSTEKSLKTTGVDLDGNYMVLMFDGYKELAEIEMKKAVNICLENGGKDLGTELGKHWWDTRYVAYKPPVHPAYPLLYGTPETVTTYDNIEKVYIEKKKLIEEKYKQWNAKYTAHFSHWYSWGTMIYDRFYVENPPEDAKEAFRLYNEMFAESSRINLENGAILNEHHGIGFKLGWLMHEQYGDSFDVLLDIKKVIDPKCIMNPGKLGFGIW</sequence>
<dbReference type="InterPro" id="IPR025650">
    <property type="entry name" value="Alkyl-DHAP_Synthase"/>
</dbReference>
<dbReference type="GO" id="GO:0008609">
    <property type="term" value="F:alkylglycerone-phosphate synthase activity"/>
    <property type="evidence" value="ECO:0007669"/>
    <property type="project" value="InterPro"/>
</dbReference>
<organism evidence="9 10">
    <name type="scientific">Lentibacillus kapialis</name>
    <dbReference type="NCBI Taxonomy" id="340214"/>
    <lineage>
        <taxon>Bacteria</taxon>
        <taxon>Bacillati</taxon>
        <taxon>Bacillota</taxon>
        <taxon>Bacilli</taxon>
        <taxon>Bacillales</taxon>
        <taxon>Bacillaceae</taxon>
        <taxon>Lentibacillus</taxon>
    </lineage>
</organism>
<dbReference type="Proteomes" id="UP000658382">
    <property type="component" value="Unassembled WGS sequence"/>
</dbReference>
<feature type="site" description="Important for enzyme activity" evidence="7">
    <location>
        <position position="264"/>
    </location>
</feature>
<keyword evidence="10" id="KW-1185">Reference proteome</keyword>
<comment type="cofactor">
    <cofactor evidence="6">
        <name>FAD</name>
        <dbReference type="ChEBI" id="CHEBI:57692"/>
    </cofactor>
</comment>
<evidence type="ECO:0000313" key="10">
    <source>
        <dbReference type="Proteomes" id="UP000658382"/>
    </source>
</evidence>
<dbReference type="InterPro" id="IPR004113">
    <property type="entry name" value="FAD-bd_oxidored_4_C"/>
</dbReference>
<dbReference type="Gene3D" id="3.30.300.330">
    <property type="match status" value="1"/>
</dbReference>
<feature type="active site" description="Proton donor/acceptor" evidence="5">
    <location>
        <position position="394"/>
    </location>
</feature>
<evidence type="ECO:0000256" key="4">
    <source>
        <dbReference type="ARBA" id="ARBA00023002"/>
    </source>
</evidence>
<dbReference type="GO" id="GO:0071949">
    <property type="term" value="F:FAD binding"/>
    <property type="evidence" value="ECO:0007669"/>
    <property type="project" value="InterPro"/>
</dbReference>
<dbReference type="PANTHER" id="PTHR46568">
    <property type="entry name" value="ALKYLDIHYDROXYACETONEPHOSPHATE SYNTHASE, PEROXISOMAL"/>
    <property type="match status" value="1"/>
</dbReference>
<dbReference type="AlphaFoldDB" id="A0A917UYX0"/>
<evidence type="ECO:0000256" key="6">
    <source>
        <dbReference type="PIRSR" id="PIRSR625650-3"/>
    </source>
</evidence>
<evidence type="ECO:0000256" key="7">
    <source>
        <dbReference type="PIRSR" id="PIRSR625650-4"/>
    </source>
</evidence>
<evidence type="ECO:0000259" key="8">
    <source>
        <dbReference type="PROSITE" id="PS51387"/>
    </source>
</evidence>
<feature type="domain" description="FAD-binding PCMH-type" evidence="8">
    <location>
        <begin position="51"/>
        <end position="229"/>
    </location>
</feature>
<reference evidence="9" key="1">
    <citation type="journal article" date="2014" name="Int. J. Syst. Evol. Microbiol.">
        <title>Complete genome sequence of Corynebacterium casei LMG S-19264T (=DSM 44701T), isolated from a smear-ripened cheese.</title>
        <authorList>
            <consortium name="US DOE Joint Genome Institute (JGI-PGF)"/>
            <person name="Walter F."/>
            <person name="Albersmeier A."/>
            <person name="Kalinowski J."/>
            <person name="Ruckert C."/>
        </authorList>
    </citation>
    <scope>NUCLEOTIDE SEQUENCE</scope>
    <source>
        <strain evidence="9">JCM 12580</strain>
    </source>
</reference>
<dbReference type="InterPro" id="IPR016164">
    <property type="entry name" value="FAD-linked_Oxase-like_C"/>
</dbReference>
<dbReference type="InterPro" id="IPR016166">
    <property type="entry name" value="FAD-bd_PCMH"/>
</dbReference>
<dbReference type="PROSITE" id="PS51387">
    <property type="entry name" value="FAD_PCMH"/>
    <property type="match status" value="1"/>
</dbReference>
<protein>
    <submittedName>
        <fullName evidence="9">Alkylglycerone-phosphate synthase</fullName>
    </submittedName>
</protein>
<name>A0A917UYX0_9BACI</name>
<reference evidence="9" key="2">
    <citation type="submission" date="2020-09" db="EMBL/GenBank/DDBJ databases">
        <authorList>
            <person name="Sun Q."/>
            <person name="Ohkuma M."/>
        </authorList>
    </citation>
    <scope>NUCLEOTIDE SEQUENCE</scope>
    <source>
        <strain evidence="9">JCM 12580</strain>
    </source>
</reference>
<dbReference type="GO" id="GO:0008610">
    <property type="term" value="P:lipid biosynthetic process"/>
    <property type="evidence" value="ECO:0007669"/>
    <property type="project" value="InterPro"/>
</dbReference>
<evidence type="ECO:0000256" key="5">
    <source>
        <dbReference type="PIRSR" id="PIRSR625650-1"/>
    </source>
</evidence>
<evidence type="ECO:0000256" key="2">
    <source>
        <dbReference type="ARBA" id="ARBA00022630"/>
    </source>
</evidence>
<dbReference type="Pfam" id="PF02913">
    <property type="entry name" value="FAD-oxidase_C"/>
    <property type="match status" value="1"/>
</dbReference>
<dbReference type="GO" id="GO:0016491">
    <property type="term" value="F:oxidoreductase activity"/>
    <property type="evidence" value="ECO:0007669"/>
    <property type="project" value="UniProtKB-KW"/>
</dbReference>
<dbReference type="InterPro" id="IPR006094">
    <property type="entry name" value="Oxid_FAD_bind_N"/>
</dbReference>
<keyword evidence="2" id="KW-0285">Flavoprotein</keyword>
<dbReference type="PANTHER" id="PTHR46568:SF1">
    <property type="entry name" value="ALKYLDIHYDROXYACETONEPHOSPHATE SYNTHASE, PEROXISOMAL"/>
    <property type="match status" value="1"/>
</dbReference>
<dbReference type="EMBL" id="BMNQ01000029">
    <property type="protein sequence ID" value="GGJ98392.1"/>
    <property type="molecule type" value="Genomic_DNA"/>
</dbReference>
<evidence type="ECO:0000256" key="3">
    <source>
        <dbReference type="ARBA" id="ARBA00022827"/>
    </source>
</evidence>
<dbReference type="InterPro" id="IPR016171">
    <property type="entry name" value="Vanillyl_alc_oxidase_C-sub2"/>
</dbReference>
<evidence type="ECO:0000313" key="9">
    <source>
        <dbReference type="EMBL" id="GGJ98392.1"/>
    </source>
</evidence>
<accession>A0A917UYX0</accession>
<dbReference type="Gene3D" id="3.30.70.3450">
    <property type="match status" value="1"/>
</dbReference>